<evidence type="ECO:0000313" key="3">
    <source>
        <dbReference type="Proteomes" id="UP000499080"/>
    </source>
</evidence>
<protein>
    <submittedName>
        <fullName evidence="1">Uncharacterized protein</fullName>
    </submittedName>
</protein>
<sequence>MSIPVSFPLIWPGSPKDIQLSAPIPTGLSQCRLVLAWTGGECPASQVHIFNLMGVRKRLEAAVAEWESVGFGAGLFEVRNPIPLKNRRVLGLLQVK</sequence>
<name>A0A4Y2UIN2_ARAVE</name>
<evidence type="ECO:0000313" key="2">
    <source>
        <dbReference type="EMBL" id="GBO12926.1"/>
    </source>
</evidence>
<organism evidence="1 3">
    <name type="scientific">Araneus ventricosus</name>
    <name type="common">Orbweaver spider</name>
    <name type="synonym">Epeira ventricosa</name>
    <dbReference type="NCBI Taxonomy" id="182803"/>
    <lineage>
        <taxon>Eukaryota</taxon>
        <taxon>Metazoa</taxon>
        <taxon>Ecdysozoa</taxon>
        <taxon>Arthropoda</taxon>
        <taxon>Chelicerata</taxon>
        <taxon>Arachnida</taxon>
        <taxon>Araneae</taxon>
        <taxon>Araneomorphae</taxon>
        <taxon>Entelegynae</taxon>
        <taxon>Araneoidea</taxon>
        <taxon>Araneidae</taxon>
        <taxon>Araneus</taxon>
    </lineage>
</organism>
<evidence type="ECO:0000313" key="1">
    <source>
        <dbReference type="EMBL" id="GBO12925.1"/>
    </source>
</evidence>
<comment type="caution">
    <text evidence="1">The sequence shown here is derived from an EMBL/GenBank/DDBJ whole genome shotgun (WGS) entry which is preliminary data.</text>
</comment>
<accession>A0A4Y2UIN2</accession>
<dbReference type="EMBL" id="BGPR01037358">
    <property type="protein sequence ID" value="GBO12925.1"/>
    <property type="molecule type" value="Genomic_DNA"/>
</dbReference>
<keyword evidence="3" id="KW-1185">Reference proteome</keyword>
<dbReference type="Proteomes" id="UP000499080">
    <property type="component" value="Unassembled WGS sequence"/>
</dbReference>
<dbReference type="EMBL" id="BGPR01037359">
    <property type="protein sequence ID" value="GBO12926.1"/>
    <property type="molecule type" value="Genomic_DNA"/>
</dbReference>
<proteinExistence type="predicted"/>
<dbReference type="AlphaFoldDB" id="A0A4Y2UIN2"/>
<gene>
    <name evidence="1" type="ORF">AVEN_246137_1</name>
    <name evidence="2" type="ORF">AVEN_69078_1</name>
</gene>
<reference evidence="1 3" key="1">
    <citation type="journal article" date="2019" name="Sci. Rep.">
        <title>Orb-weaving spider Araneus ventricosus genome elucidates the spidroin gene catalogue.</title>
        <authorList>
            <person name="Kono N."/>
            <person name="Nakamura H."/>
            <person name="Ohtoshi R."/>
            <person name="Moran D.A.P."/>
            <person name="Shinohara A."/>
            <person name="Yoshida Y."/>
            <person name="Fujiwara M."/>
            <person name="Mori M."/>
            <person name="Tomita M."/>
            <person name="Arakawa K."/>
        </authorList>
    </citation>
    <scope>NUCLEOTIDE SEQUENCE [LARGE SCALE GENOMIC DNA]</scope>
</reference>